<proteinExistence type="predicted"/>
<evidence type="ECO:0000313" key="2">
    <source>
        <dbReference type="EMBL" id="KAH8099719.1"/>
    </source>
</evidence>
<dbReference type="Proteomes" id="UP000813824">
    <property type="component" value="Unassembled WGS sequence"/>
</dbReference>
<dbReference type="EMBL" id="JAEVFJ010000018">
    <property type="protein sequence ID" value="KAH8099719.1"/>
    <property type="molecule type" value="Genomic_DNA"/>
</dbReference>
<organism evidence="2 3">
    <name type="scientific">Cristinia sonorae</name>
    <dbReference type="NCBI Taxonomy" id="1940300"/>
    <lineage>
        <taxon>Eukaryota</taxon>
        <taxon>Fungi</taxon>
        <taxon>Dikarya</taxon>
        <taxon>Basidiomycota</taxon>
        <taxon>Agaricomycotina</taxon>
        <taxon>Agaricomycetes</taxon>
        <taxon>Agaricomycetidae</taxon>
        <taxon>Agaricales</taxon>
        <taxon>Pleurotineae</taxon>
        <taxon>Stephanosporaceae</taxon>
        <taxon>Cristinia</taxon>
    </lineage>
</organism>
<reference evidence="2" key="1">
    <citation type="journal article" date="2021" name="New Phytol.">
        <title>Evolutionary innovations through gain and loss of genes in the ectomycorrhizal Boletales.</title>
        <authorList>
            <person name="Wu G."/>
            <person name="Miyauchi S."/>
            <person name="Morin E."/>
            <person name="Kuo A."/>
            <person name="Drula E."/>
            <person name="Varga T."/>
            <person name="Kohler A."/>
            <person name="Feng B."/>
            <person name="Cao Y."/>
            <person name="Lipzen A."/>
            <person name="Daum C."/>
            <person name="Hundley H."/>
            <person name="Pangilinan J."/>
            <person name="Johnson J."/>
            <person name="Barry K."/>
            <person name="LaButti K."/>
            <person name="Ng V."/>
            <person name="Ahrendt S."/>
            <person name="Min B."/>
            <person name="Choi I.G."/>
            <person name="Park H."/>
            <person name="Plett J.M."/>
            <person name="Magnuson J."/>
            <person name="Spatafora J.W."/>
            <person name="Nagy L.G."/>
            <person name="Henrissat B."/>
            <person name="Grigoriev I.V."/>
            <person name="Yang Z.L."/>
            <person name="Xu J."/>
            <person name="Martin F.M."/>
        </authorList>
    </citation>
    <scope>NUCLEOTIDE SEQUENCE</scope>
    <source>
        <strain evidence="2">KKN 215</strain>
    </source>
</reference>
<dbReference type="AlphaFoldDB" id="A0A8K0UMY7"/>
<gene>
    <name evidence="2" type="ORF">BXZ70DRAFT_213757</name>
</gene>
<evidence type="ECO:0000313" key="3">
    <source>
        <dbReference type="Proteomes" id="UP000813824"/>
    </source>
</evidence>
<name>A0A8K0UMY7_9AGAR</name>
<keyword evidence="1" id="KW-0472">Membrane</keyword>
<accession>A0A8K0UMY7</accession>
<dbReference type="OrthoDB" id="2576334at2759"/>
<dbReference type="Gene3D" id="2.60.120.260">
    <property type="entry name" value="Galactose-binding domain-like"/>
    <property type="match status" value="2"/>
</dbReference>
<keyword evidence="1" id="KW-1133">Transmembrane helix</keyword>
<feature type="transmembrane region" description="Helical" evidence="1">
    <location>
        <begin position="303"/>
        <end position="323"/>
    </location>
</feature>
<sequence length="430" mass="46849">MSNPWNFTIKDYSPYLNYSPYAEGDPRSGWQALYPLIPNIELRCANPPKGDASEHITSLFGASITLEFNGTAIYLYGGGNSPYQVSLDNDTIQMTPLQSSDNLLYSKTNLAQGLHTLNLTALPSGDQQMVFKWLDITDSQPVGAIGPPIRMVCESWNTTIHLVGMWTPSPSDADFLDRPGTLSTSGSGASAALNFTGGIAVAINGEKNCGNGLYTVNLLDSSQRLVHTSHLNSSAYWHVQEALLFYHSGLDPNETYRIQLVNSGNDVTSIALTDFTIYQLFSPDDTSSGNDEMYHYSTNIGTIVGPTVAGVIVLVLLMSFILLRRRKRQRKAALACTIAPYKSSIITPNAIGPVYLQEKQQLTQALDNQVHNQMAQYETVHRYTIAHPGEPPSNLETQAQIGVGIDADVDTQAHSNHTATQPPSIPLPSS</sequence>
<evidence type="ECO:0000256" key="1">
    <source>
        <dbReference type="SAM" id="Phobius"/>
    </source>
</evidence>
<keyword evidence="1" id="KW-0812">Transmembrane</keyword>
<keyword evidence="3" id="KW-1185">Reference proteome</keyword>
<protein>
    <submittedName>
        <fullName evidence="2">Uncharacterized protein</fullName>
    </submittedName>
</protein>
<comment type="caution">
    <text evidence="2">The sequence shown here is derived from an EMBL/GenBank/DDBJ whole genome shotgun (WGS) entry which is preliminary data.</text>
</comment>